<organism evidence="2">
    <name type="scientific">Arundo donax</name>
    <name type="common">Giant reed</name>
    <name type="synonym">Donax arundinaceus</name>
    <dbReference type="NCBI Taxonomy" id="35708"/>
    <lineage>
        <taxon>Eukaryota</taxon>
        <taxon>Viridiplantae</taxon>
        <taxon>Streptophyta</taxon>
        <taxon>Embryophyta</taxon>
        <taxon>Tracheophyta</taxon>
        <taxon>Spermatophyta</taxon>
        <taxon>Magnoliopsida</taxon>
        <taxon>Liliopsida</taxon>
        <taxon>Poales</taxon>
        <taxon>Poaceae</taxon>
        <taxon>PACMAD clade</taxon>
        <taxon>Arundinoideae</taxon>
        <taxon>Arundineae</taxon>
        <taxon>Arundo</taxon>
    </lineage>
</organism>
<protein>
    <submittedName>
        <fullName evidence="2">Uncharacterized protein</fullName>
    </submittedName>
</protein>
<evidence type="ECO:0000313" key="2">
    <source>
        <dbReference type="EMBL" id="JAE33674.1"/>
    </source>
</evidence>
<reference evidence="2" key="1">
    <citation type="submission" date="2014-09" db="EMBL/GenBank/DDBJ databases">
        <authorList>
            <person name="Magalhaes I.L.F."/>
            <person name="Oliveira U."/>
            <person name="Santos F.R."/>
            <person name="Vidigal T.H.D.A."/>
            <person name="Brescovit A.D."/>
            <person name="Santos A.J."/>
        </authorList>
    </citation>
    <scope>NUCLEOTIDE SEQUENCE</scope>
    <source>
        <tissue evidence="2">Shoot tissue taken approximately 20 cm above the soil surface</tissue>
    </source>
</reference>
<feature type="transmembrane region" description="Helical" evidence="1">
    <location>
        <begin position="12"/>
        <end position="31"/>
    </location>
</feature>
<accession>A0A0A9HCY9</accession>
<sequence length="32" mass="3654">MYYTKGMFELVLQAAWVLIVVKNLALLISLVI</sequence>
<dbReference type="AlphaFoldDB" id="A0A0A9HCY9"/>
<keyword evidence="1" id="KW-0812">Transmembrane</keyword>
<dbReference type="EMBL" id="GBRH01164222">
    <property type="protein sequence ID" value="JAE33674.1"/>
    <property type="molecule type" value="Transcribed_RNA"/>
</dbReference>
<proteinExistence type="predicted"/>
<evidence type="ECO:0000256" key="1">
    <source>
        <dbReference type="SAM" id="Phobius"/>
    </source>
</evidence>
<keyword evidence="1" id="KW-0472">Membrane</keyword>
<keyword evidence="1" id="KW-1133">Transmembrane helix</keyword>
<name>A0A0A9HCY9_ARUDO</name>
<reference evidence="2" key="2">
    <citation type="journal article" date="2015" name="Data Brief">
        <title>Shoot transcriptome of the giant reed, Arundo donax.</title>
        <authorList>
            <person name="Barrero R.A."/>
            <person name="Guerrero F.D."/>
            <person name="Moolhuijzen P."/>
            <person name="Goolsby J.A."/>
            <person name="Tidwell J."/>
            <person name="Bellgard S.E."/>
            <person name="Bellgard M.I."/>
        </authorList>
    </citation>
    <scope>NUCLEOTIDE SEQUENCE</scope>
    <source>
        <tissue evidence="2">Shoot tissue taken approximately 20 cm above the soil surface</tissue>
    </source>
</reference>